<sequence length="702" mass="74811">MAGPLELSAAWTSRGDSRIVGAHPCAGPMPGHILVTTSDQVVLLNTSKSTFQGTAAVVHSWEYRAGSAQALSVVAVQHPTKHDLFYGVRGKGKMDFVSWSLATERIGDVPARSLSFEVHALLVNSKLDGCVAVSTSGAVSVVTDSSIAPLLPASTGSKVMFALLSNDSSHQLHLTLVLKSDGSKYTVMSFTLAQDHGDISAVSIASTWPQHIVNPPTSSASLVSALADDSHKLSLFWSTGEWQVLALLGATTELKHVTKLAIAAPSTASVTTVTSDEGSKKKRKVTAASSSPSGDATYFVAAISAKSIVVASSVSLSVWNSQYVVEMSAFAVSSPAASSSLVALVVLPQTSHIAYVLDRSIQVAVVPSAPATLASVLGKGATHQQPALVLSNFEAANPAEVAAIMTSLDLTNWQSKLLGENATQLDVLHKLTTPTATPTREAFQKVFYGYVFFKAKRKLRVGVLSPQFVVQAATRIVASPKLALWAELSLLLSTKHLCSRSIPSLVPTMMSLKQFAILEECLLHLSDVDEVLAIRICKFILREASPASVAAFQAQHGKGTTTGVTTPSQFVEHFLSLVVALPKADVFLQNAMQAFTVPEVLALLACLKKWYRQRAAPESLHHIVEWMGLLLDVHYTALVVESDTSPYIVTVLQDLQKLLLTHVDACHHMADVHGELDQFLTSAHLPQTAASLPDYAVDVLLL</sequence>
<dbReference type="GO" id="GO:0005730">
    <property type="term" value="C:nucleolus"/>
    <property type="evidence" value="ECO:0007669"/>
    <property type="project" value="TreeGrafter"/>
</dbReference>
<accession>A0A024TPL2</accession>
<gene>
    <name evidence="2" type="ORF">H310_11193</name>
</gene>
<evidence type="ECO:0000256" key="1">
    <source>
        <dbReference type="SAM" id="MobiDB-lite"/>
    </source>
</evidence>
<evidence type="ECO:0008006" key="3">
    <source>
        <dbReference type="Google" id="ProtNLM"/>
    </source>
</evidence>
<dbReference type="RefSeq" id="XP_008875993.1">
    <property type="nucleotide sequence ID" value="XM_008877771.1"/>
</dbReference>
<dbReference type="GeneID" id="20088243"/>
<dbReference type="OrthoDB" id="6502630at2759"/>
<name>A0A024TPL2_9STRA</name>
<dbReference type="GO" id="GO:0003723">
    <property type="term" value="F:RNA binding"/>
    <property type="evidence" value="ECO:0007669"/>
    <property type="project" value="TreeGrafter"/>
</dbReference>
<dbReference type="VEuPathDB" id="FungiDB:H310_11193"/>
<dbReference type="PANTHER" id="PTHR15633:SF2">
    <property type="entry name" value="NUCLEOLAR PROTEIN 11"/>
    <property type="match status" value="1"/>
</dbReference>
<dbReference type="eggNOG" id="ENOG502R7JC">
    <property type="taxonomic scope" value="Eukaryota"/>
</dbReference>
<dbReference type="GO" id="GO:0030490">
    <property type="term" value="P:maturation of SSU-rRNA"/>
    <property type="evidence" value="ECO:0007669"/>
    <property type="project" value="InterPro"/>
</dbReference>
<reference evidence="2" key="1">
    <citation type="submission" date="2013-12" db="EMBL/GenBank/DDBJ databases">
        <title>The Genome Sequence of Aphanomyces invadans NJM9701.</title>
        <authorList>
            <consortium name="The Broad Institute Genomics Platform"/>
            <person name="Russ C."/>
            <person name="Tyler B."/>
            <person name="van West P."/>
            <person name="Dieguez-Uribeondo J."/>
            <person name="Young S.K."/>
            <person name="Zeng Q."/>
            <person name="Gargeya S."/>
            <person name="Fitzgerald M."/>
            <person name="Abouelleil A."/>
            <person name="Alvarado L."/>
            <person name="Chapman S.B."/>
            <person name="Gainer-Dewar J."/>
            <person name="Goldberg J."/>
            <person name="Griggs A."/>
            <person name="Gujja S."/>
            <person name="Hansen M."/>
            <person name="Howarth C."/>
            <person name="Imamovic A."/>
            <person name="Ireland A."/>
            <person name="Larimer J."/>
            <person name="McCowan C."/>
            <person name="Murphy C."/>
            <person name="Pearson M."/>
            <person name="Poon T.W."/>
            <person name="Priest M."/>
            <person name="Roberts A."/>
            <person name="Saif S."/>
            <person name="Shea T."/>
            <person name="Sykes S."/>
            <person name="Wortman J."/>
            <person name="Nusbaum C."/>
            <person name="Birren B."/>
        </authorList>
    </citation>
    <scope>NUCLEOTIDE SEQUENCE [LARGE SCALE GENOMIC DNA]</scope>
    <source>
        <strain evidence="2">NJM9701</strain>
    </source>
</reference>
<evidence type="ECO:0000313" key="2">
    <source>
        <dbReference type="EMBL" id="ETV95292.1"/>
    </source>
</evidence>
<protein>
    <recommendedName>
        <fullName evidence="3">Nucleolar protein 11</fullName>
    </recommendedName>
</protein>
<feature type="region of interest" description="Disordered" evidence="1">
    <location>
        <begin position="272"/>
        <end position="291"/>
    </location>
</feature>
<organism evidence="2">
    <name type="scientific">Aphanomyces invadans</name>
    <dbReference type="NCBI Taxonomy" id="157072"/>
    <lineage>
        <taxon>Eukaryota</taxon>
        <taxon>Sar</taxon>
        <taxon>Stramenopiles</taxon>
        <taxon>Oomycota</taxon>
        <taxon>Saprolegniomycetes</taxon>
        <taxon>Saprolegniales</taxon>
        <taxon>Verrucalvaceae</taxon>
        <taxon>Aphanomyces</taxon>
    </lineage>
</organism>
<dbReference type="AlphaFoldDB" id="A0A024TPL2"/>
<proteinExistence type="predicted"/>
<dbReference type="PANTHER" id="PTHR15633">
    <property type="entry name" value="NUCLEOLAR PROTEIN 11"/>
    <property type="match status" value="1"/>
</dbReference>
<dbReference type="InterPro" id="IPR042859">
    <property type="entry name" value="NOL11"/>
</dbReference>
<dbReference type="EMBL" id="KI913981">
    <property type="protein sequence ID" value="ETV95292.1"/>
    <property type="molecule type" value="Genomic_DNA"/>
</dbReference>